<evidence type="ECO:0000256" key="1">
    <source>
        <dbReference type="ARBA" id="ARBA00004651"/>
    </source>
</evidence>
<evidence type="ECO:0000313" key="11">
    <source>
        <dbReference type="EMBL" id="KAF8694491.1"/>
    </source>
</evidence>
<feature type="transmembrane region" description="Helical" evidence="8">
    <location>
        <begin position="47"/>
        <end position="68"/>
    </location>
</feature>
<accession>A0A835BIZ7</accession>
<protein>
    <recommendedName>
        <fullName evidence="8">CASP-like protein</fullName>
    </recommendedName>
</protein>
<dbReference type="PANTHER" id="PTHR33573:SF17">
    <property type="entry name" value="CASP-LIKE PROTEIN 4D1"/>
    <property type="match status" value="1"/>
</dbReference>
<feature type="domain" description="Casparian strip membrane protein" evidence="10">
    <location>
        <begin position="3"/>
        <end position="102"/>
    </location>
</feature>
<evidence type="ECO:0000256" key="4">
    <source>
        <dbReference type="ARBA" id="ARBA00022475"/>
    </source>
</evidence>
<feature type="chain" id="PRO_5032644749" description="CASP-like protein" evidence="9">
    <location>
        <begin position="24"/>
        <end position="154"/>
    </location>
</feature>
<dbReference type="PANTHER" id="PTHR33573">
    <property type="entry name" value="CASP-LIKE PROTEIN 4A4"/>
    <property type="match status" value="1"/>
</dbReference>
<evidence type="ECO:0000256" key="3">
    <source>
        <dbReference type="ARBA" id="ARBA00011489"/>
    </source>
</evidence>
<comment type="caution">
    <text evidence="8">Lacks conserved residue(s) required for the propagation of feature annotation.</text>
</comment>
<comment type="caution">
    <text evidence="11">The sequence shown here is derived from an EMBL/GenBank/DDBJ whole genome shotgun (WGS) entry which is preliminary data.</text>
</comment>
<comment type="subcellular location">
    <subcellularLocation>
        <location evidence="1 8">Cell membrane</location>
        <topology evidence="1 8">Multi-pass membrane protein</topology>
    </subcellularLocation>
</comment>
<reference evidence="11" key="1">
    <citation type="submission" date="2020-07" db="EMBL/GenBank/DDBJ databases">
        <title>Genome sequence and genetic diversity analysis of an under-domesticated orphan crop, white fonio (Digitaria exilis).</title>
        <authorList>
            <person name="Bennetzen J.L."/>
            <person name="Chen S."/>
            <person name="Ma X."/>
            <person name="Wang X."/>
            <person name="Yssel A.E.J."/>
            <person name="Chaluvadi S.R."/>
            <person name="Johnson M."/>
            <person name="Gangashetty P."/>
            <person name="Hamidou F."/>
            <person name="Sanogo M.D."/>
            <person name="Zwaenepoel A."/>
            <person name="Wallace J."/>
            <person name="Van De Peer Y."/>
            <person name="Van Deynze A."/>
        </authorList>
    </citation>
    <scope>NUCLEOTIDE SEQUENCE</scope>
    <source>
        <tissue evidence="11">Leaves</tissue>
    </source>
</reference>
<evidence type="ECO:0000256" key="7">
    <source>
        <dbReference type="ARBA" id="ARBA00023136"/>
    </source>
</evidence>
<evidence type="ECO:0000256" key="2">
    <source>
        <dbReference type="ARBA" id="ARBA00007651"/>
    </source>
</evidence>
<evidence type="ECO:0000259" key="10">
    <source>
        <dbReference type="Pfam" id="PF04535"/>
    </source>
</evidence>
<dbReference type="EMBL" id="JACEFO010001905">
    <property type="protein sequence ID" value="KAF8694491.1"/>
    <property type="molecule type" value="Genomic_DNA"/>
</dbReference>
<comment type="subunit">
    <text evidence="3 8">Homodimer and heterodimers.</text>
</comment>
<feature type="signal peptide" evidence="9">
    <location>
        <begin position="1"/>
        <end position="23"/>
    </location>
</feature>
<keyword evidence="7 8" id="KW-0472">Membrane</keyword>
<dbReference type="OrthoDB" id="685197at2759"/>
<keyword evidence="9" id="KW-0732">Signal</keyword>
<evidence type="ECO:0000256" key="9">
    <source>
        <dbReference type="SAM" id="SignalP"/>
    </source>
</evidence>
<feature type="transmembrane region" description="Helical" evidence="8">
    <location>
        <begin position="80"/>
        <end position="102"/>
    </location>
</feature>
<name>A0A835BIZ7_9POAL</name>
<evidence type="ECO:0000256" key="5">
    <source>
        <dbReference type="ARBA" id="ARBA00022692"/>
    </source>
</evidence>
<organism evidence="11 12">
    <name type="scientific">Digitaria exilis</name>
    <dbReference type="NCBI Taxonomy" id="1010633"/>
    <lineage>
        <taxon>Eukaryota</taxon>
        <taxon>Viridiplantae</taxon>
        <taxon>Streptophyta</taxon>
        <taxon>Embryophyta</taxon>
        <taxon>Tracheophyta</taxon>
        <taxon>Spermatophyta</taxon>
        <taxon>Magnoliopsida</taxon>
        <taxon>Liliopsida</taxon>
        <taxon>Poales</taxon>
        <taxon>Poaceae</taxon>
        <taxon>PACMAD clade</taxon>
        <taxon>Panicoideae</taxon>
        <taxon>Panicodae</taxon>
        <taxon>Paniceae</taxon>
        <taxon>Anthephorinae</taxon>
        <taxon>Digitaria</taxon>
    </lineage>
</organism>
<evidence type="ECO:0000256" key="8">
    <source>
        <dbReference type="RuleBase" id="RU361233"/>
    </source>
</evidence>
<evidence type="ECO:0000313" key="12">
    <source>
        <dbReference type="Proteomes" id="UP000636709"/>
    </source>
</evidence>
<dbReference type="InterPro" id="IPR006702">
    <property type="entry name" value="CASP_dom"/>
</dbReference>
<dbReference type="AlphaFoldDB" id="A0A835BIZ7"/>
<evidence type="ECO:0000256" key="6">
    <source>
        <dbReference type="ARBA" id="ARBA00022989"/>
    </source>
</evidence>
<dbReference type="GO" id="GO:0005886">
    <property type="term" value="C:plasma membrane"/>
    <property type="evidence" value="ECO:0007669"/>
    <property type="project" value="UniProtKB-SubCell"/>
</dbReference>
<keyword evidence="6 8" id="KW-1133">Transmembrane helix</keyword>
<keyword evidence="4 8" id="KW-1003">Cell membrane</keyword>
<keyword evidence="12" id="KW-1185">Reference proteome</keyword>
<dbReference type="Pfam" id="PF04535">
    <property type="entry name" value="CASP_dom"/>
    <property type="match status" value="1"/>
</dbReference>
<comment type="similarity">
    <text evidence="2 8">Belongs to the Casparian strip membrane proteins (CASP) family.</text>
</comment>
<sequence length="154" mass="15974">MASRTAILVLRFLSLILLAASLAIIAADKLTISFDPLRNITFKDVHAYRYLLAAAVIGCTYTLLHLPFAVAGVARGNKPAATAALVVVLVDVAFAMTLATGAPRGSASPTTRSATSTSFFDLAYVSSGLMLAAAACTALMIMISVYSLVKSSSV</sequence>
<dbReference type="Proteomes" id="UP000636709">
    <property type="component" value="Unassembled WGS sequence"/>
</dbReference>
<proteinExistence type="inferred from homology"/>
<keyword evidence="5 8" id="KW-0812">Transmembrane</keyword>
<feature type="transmembrane region" description="Helical" evidence="8">
    <location>
        <begin position="122"/>
        <end position="149"/>
    </location>
</feature>
<gene>
    <name evidence="11" type="ORF">HU200_038236</name>
</gene>